<feature type="transmembrane region" description="Helical" evidence="7">
    <location>
        <begin position="325"/>
        <end position="350"/>
    </location>
</feature>
<evidence type="ECO:0000256" key="6">
    <source>
        <dbReference type="ARBA" id="ARBA00023136"/>
    </source>
</evidence>
<dbReference type="PANTHER" id="PTHR30250:SF10">
    <property type="entry name" value="LIPOPOLYSACCHARIDE BIOSYNTHESIS PROTEIN WZXC"/>
    <property type="match status" value="1"/>
</dbReference>
<keyword evidence="5 7" id="KW-1133">Transmembrane helix</keyword>
<feature type="transmembrane region" description="Helical" evidence="7">
    <location>
        <begin position="290"/>
        <end position="313"/>
    </location>
</feature>
<feature type="transmembrane region" description="Helical" evidence="7">
    <location>
        <begin position="176"/>
        <end position="198"/>
    </location>
</feature>
<feature type="transmembrane region" description="Helical" evidence="7">
    <location>
        <begin position="47"/>
        <end position="64"/>
    </location>
</feature>
<evidence type="ECO:0000313" key="8">
    <source>
        <dbReference type="EMBL" id="WBO85377.1"/>
    </source>
</evidence>
<comment type="subcellular location">
    <subcellularLocation>
        <location evidence="1">Cell membrane</location>
        <topology evidence="1">Multi-pass membrane protein</topology>
    </subcellularLocation>
</comment>
<feature type="transmembrane region" description="Helical" evidence="7">
    <location>
        <begin position="362"/>
        <end position="384"/>
    </location>
</feature>
<dbReference type="PANTHER" id="PTHR30250">
    <property type="entry name" value="PST FAMILY PREDICTED COLANIC ACID TRANSPORTER"/>
    <property type="match status" value="1"/>
</dbReference>
<name>A0ABY7PR97_9BACT</name>
<evidence type="ECO:0000313" key="9">
    <source>
        <dbReference type="Proteomes" id="UP001211872"/>
    </source>
</evidence>
<dbReference type="RefSeq" id="WP_270127983.1">
    <property type="nucleotide sequence ID" value="NZ_CP115396.1"/>
</dbReference>
<gene>
    <name evidence="8" type="ORF">O9Z63_03840</name>
</gene>
<dbReference type="InterPro" id="IPR050833">
    <property type="entry name" value="Poly_Biosynth_Transport"/>
</dbReference>
<reference evidence="8 9" key="1">
    <citation type="journal article" date="2011" name="Int. J. Syst. Evol. Microbiol.">
        <title>Hymenobacter yonginensis sp. nov., isolated from a mesotrophic artificial lake.</title>
        <authorList>
            <person name="Joung Y."/>
            <person name="Cho S.H."/>
            <person name="Kim H."/>
            <person name="Kim S.B."/>
            <person name="Joh K."/>
        </authorList>
    </citation>
    <scope>NUCLEOTIDE SEQUENCE [LARGE SCALE GENOMIC DNA]</scope>
    <source>
        <strain evidence="8 9">KCTC 22745</strain>
    </source>
</reference>
<accession>A0ABY7PR97</accession>
<feature type="transmembrane region" description="Helical" evidence="7">
    <location>
        <begin position="21"/>
        <end position="41"/>
    </location>
</feature>
<dbReference type="EMBL" id="CP115396">
    <property type="protein sequence ID" value="WBO85377.1"/>
    <property type="molecule type" value="Genomic_DNA"/>
</dbReference>
<feature type="transmembrane region" description="Helical" evidence="7">
    <location>
        <begin position="420"/>
        <end position="438"/>
    </location>
</feature>
<dbReference type="Pfam" id="PF13440">
    <property type="entry name" value="Polysacc_synt_3"/>
    <property type="match status" value="1"/>
</dbReference>
<evidence type="ECO:0000256" key="5">
    <source>
        <dbReference type="ARBA" id="ARBA00022989"/>
    </source>
</evidence>
<feature type="transmembrane region" description="Helical" evidence="7">
    <location>
        <begin position="149"/>
        <end position="170"/>
    </location>
</feature>
<feature type="transmembrane region" description="Helical" evidence="7">
    <location>
        <begin position="85"/>
        <end position="105"/>
    </location>
</feature>
<proteinExistence type="inferred from homology"/>
<feature type="transmembrane region" description="Helical" evidence="7">
    <location>
        <begin position="117"/>
        <end position="137"/>
    </location>
</feature>
<sequence>MPAVSTSAIPASTLRGLRWSLIATGLIAVLQFVYSGIMSRLLTPADFGLMGMAMVVISFGGYFAHMGLEQALIQRATLEPVHIRATSTVAIGLGILVTSLMWGLAPLATLLFKEPGVVSVLRGMSLTFVVNSLGATSQSLLRRRMAFDLLARIELGAFLVGYGVVGLGMAWAGWGIWSLVGATLCNLLVKAVAAWLCVRHSLRPPLCWAHYQPLVNFGGAVSVVSSLEYVGANLDRLSIGRLLGTYTLGLYNRTFFLVQLPLYQFTDSISRVMLPSYSSLQHDLPRLRPLYLTSLSLSAWVMLPMAAGMATAADPLVRVVLGPQWGAAVPLLGPLALMVGAHLLTIYSGSLCESLGKLQFKVWLQLGFIAVLGAGLLLTAPYGLRAMALTVLLAELLRHGAYQFAIHRYLHVPATDLWGAYWPALCTALVLALVLGTAQTGLARLHVAALPQLLLLMALGVAALLGQLAMPWNRTVRLSLYHEVDAHLGSGQLRDWLLALLNPSAAVLGSKQ</sequence>
<evidence type="ECO:0000256" key="3">
    <source>
        <dbReference type="ARBA" id="ARBA00022475"/>
    </source>
</evidence>
<feature type="transmembrane region" description="Helical" evidence="7">
    <location>
        <begin position="450"/>
        <end position="470"/>
    </location>
</feature>
<evidence type="ECO:0000256" key="1">
    <source>
        <dbReference type="ARBA" id="ARBA00004651"/>
    </source>
</evidence>
<dbReference type="CDD" id="cd13127">
    <property type="entry name" value="MATE_tuaB_like"/>
    <property type="match status" value="1"/>
</dbReference>
<comment type="similarity">
    <text evidence="2">Belongs to the polysaccharide synthase family.</text>
</comment>
<evidence type="ECO:0000256" key="7">
    <source>
        <dbReference type="SAM" id="Phobius"/>
    </source>
</evidence>
<organism evidence="8 9">
    <name type="scientific">Hymenobacter yonginensis</name>
    <dbReference type="NCBI Taxonomy" id="748197"/>
    <lineage>
        <taxon>Bacteria</taxon>
        <taxon>Pseudomonadati</taxon>
        <taxon>Bacteroidota</taxon>
        <taxon>Cytophagia</taxon>
        <taxon>Cytophagales</taxon>
        <taxon>Hymenobacteraceae</taxon>
        <taxon>Hymenobacter</taxon>
    </lineage>
</organism>
<keyword evidence="9" id="KW-1185">Reference proteome</keyword>
<protein>
    <submittedName>
        <fullName evidence="8">Lipopolysaccharide biosynthesis protein</fullName>
    </submittedName>
</protein>
<keyword evidence="6 7" id="KW-0472">Membrane</keyword>
<keyword evidence="4 7" id="KW-0812">Transmembrane</keyword>
<dbReference type="Proteomes" id="UP001211872">
    <property type="component" value="Chromosome"/>
</dbReference>
<evidence type="ECO:0000256" key="2">
    <source>
        <dbReference type="ARBA" id="ARBA00007430"/>
    </source>
</evidence>
<keyword evidence="3" id="KW-1003">Cell membrane</keyword>
<evidence type="ECO:0000256" key="4">
    <source>
        <dbReference type="ARBA" id="ARBA00022692"/>
    </source>
</evidence>